<sequence>MEKAAYDQTKRLLATSATLALPDDTATTCVFSDASDVGFAIVVTQMHGFDAKTDVTAQQHKVLTCVSGTFRGAQQNWTVIEKEAYPIVVACDKLDYLPLCARPFRLFCYHRNLIHVFALHTSINKHIRVKLLRWALKLMSYRYIIEHVDGASNVGAVTLSRWAVQPTTTDTLKRFARRATKPKLATTQLGATTSLRPLDEEGLILPSFKDIVSVQRKHTAPPGALKGDDNAIRVNQRPWIPRECNELIRRLCDIAHCGAQGHRGEPW</sequence>
<feature type="domain" description="Reverse transcriptase RNase H-like" evidence="7">
    <location>
        <begin position="23"/>
        <end position="141"/>
    </location>
</feature>
<keyword evidence="2" id="KW-0548">Nucleotidyltransferase</keyword>
<evidence type="ECO:0000256" key="2">
    <source>
        <dbReference type="ARBA" id="ARBA00022695"/>
    </source>
</evidence>
<reference evidence="8" key="1">
    <citation type="submission" date="2023-04" db="EMBL/GenBank/DDBJ databases">
        <title>Phytophthora fragariaefolia NBRC 109709.</title>
        <authorList>
            <person name="Ichikawa N."/>
            <person name="Sato H."/>
            <person name="Tonouchi N."/>
        </authorList>
    </citation>
    <scope>NUCLEOTIDE SEQUENCE</scope>
    <source>
        <strain evidence="8">NBRC 109709</strain>
    </source>
</reference>
<evidence type="ECO:0000256" key="5">
    <source>
        <dbReference type="ARBA" id="ARBA00022801"/>
    </source>
</evidence>
<dbReference type="Pfam" id="PF17917">
    <property type="entry name" value="RT_RNaseH"/>
    <property type="match status" value="1"/>
</dbReference>
<keyword evidence="1" id="KW-0808">Transferase</keyword>
<evidence type="ECO:0000313" key="8">
    <source>
        <dbReference type="EMBL" id="GMG18098.1"/>
    </source>
</evidence>
<evidence type="ECO:0000256" key="1">
    <source>
        <dbReference type="ARBA" id="ARBA00022679"/>
    </source>
</evidence>
<dbReference type="PANTHER" id="PTHR37984:SF5">
    <property type="entry name" value="PROTEIN NYNRIN-LIKE"/>
    <property type="match status" value="1"/>
</dbReference>
<dbReference type="GO" id="GO:0016787">
    <property type="term" value="F:hydrolase activity"/>
    <property type="evidence" value="ECO:0007669"/>
    <property type="project" value="UniProtKB-KW"/>
</dbReference>
<evidence type="ECO:0000259" key="7">
    <source>
        <dbReference type="Pfam" id="PF17917"/>
    </source>
</evidence>
<proteinExistence type="predicted"/>
<dbReference type="InterPro" id="IPR043502">
    <property type="entry name" value="DNA/RNA_pol_sf"/>
</dbReference>
<evidence type="ECO:0000256" key="3">
    <source>
        <dbReference type="ARBA" id="ARBA00022722"/>
    </source>
</evidence>
<dbReference type="InterPro" id="IPR041373">
    <property type="entry name" value="RT_RNaseH"/>
</dbReference>
<keyword evidence="3" id="KW-0540">Nuclease</keyword>
<gene>
    <name evidence="8" type="ORF">Pfra01_003054700</name>
</gene>
<protein>
    <submittedName>
        <fullName evidence="8">Unnamed protein product</fullName>
    </submittedName>
</protein>
<accession>A0A9W7DB39</accession>
<evidence type="ECO:0000256" key="6">
    <source>
        <dbReference type="ARBA" id="ARBA00022918"/>
    </source>
</evidence>
<comment type="caution">
    <text evidence="8">The sequence shown here is derived from an EMBL/GenBank/DDBJ whole genome shotgun (WGS) entry which is preliminary data.</text>
</comment>
<keyword evidence="9" id="KW-1185">Reference proteome</keyword>
<evidence type="ECO:0000313" key="9">
    <source>
        <dbReference type="Proteomes" id="UP001165121"/>
    </source>
</evidence>
<name>A0A9W7DB39_9STRA</name>
<dbReference type="EMBL" id="BSXT01019226">
    <property type="protein sequence ID" value="GMG18098.1"/>
    <property type="molecule type" value="Genomic_DNA"/>
</dbReference>
<dbReference type="GO" id="GO:0003964">
    <property type="term" value="F:RNA-directed DNA polymerase activity"/>
    <property type="evidence" value="ECO:0007669"/>
    <property type="project" value="UniProtKB-KW"/>
</dbReference>
<dbReference type="OrthoDB" id="79511at2759"/>
<dbReference type="SUPFAM" id="SSF56672">
    <property type="entry name" value="DNA/RNA polymerases"/>
    <property type="match status" value="1"/>
</dbReference>
<dbReference type="InterPro" id="IPR050951">
    <property type="entry name" value="Retrovirus_Pol_polyprotein"/>
</dbReference>
<dbReference type="Proteomes" id="UP001165121">
    <property type="component" value="Unassembled WGS sequence"/>
</dbReference>
<dbReference type="GO" id="GO:0004519">
    <property type="term" value="F:endonuclease activity"/>
    <property type="evidence" value="ECO:0007669"/>
    <property type="project" value="UniProtKB-KW"/>
</dbReference>
<dbReference type="PANTHER" id="PTHR37984">
    <property type="entry name" value="PROTEIN CBG26694"/>
    <property type="match status" value="1"/>
</dbReference>
<keyword evidence="6" id="KW-0695">RNA-directed DNA polymerase</keyword>
<keyword evidence="5" id="KW-0378">Hydrolase</keyword>
<dbReference type="AlphaFoldDB" id="A0A9W7DB39"/>
<evidence type="ECO:0000256" key="4">
    <source>
        <dbReference type="ARBA" id="ARBA00022759"/>
    </source>
</evidence>
<organism evidence="8 9">
    <name type="scientific">Phytophthora fragariaefolia</name>
    <dbReference type="NCBI Taxonomy" id="1490495"/>
    <lineage>
        <taxon>Eukaryota</taxon>
        <taxon>Sar</taxon>
        <taxon>Stramenopiles</taxon>
        <taxon>Oomycota</taxon>
        <taxon>Peronosporomycetes</taxon>
        <taxon>Peronosporales</taxon>
        <taxon>Peronosporaceae</taxon>
        <taxon>Phytophthora</taxon>
    </lineage>
</organism>
<keyword evidence="4" id="KW-0255">Endonuclease</keyword>